<comment type="caution">
    <text evidence="2">The sequence shown here is derived from an EMBL/GenBank/DDBJ whole genome shotgun (WGS) entry which is preliminary data.</text>
</comment>
<feature type="transmembrane region" description="Helical" evidence="1">
    <location>
        <begin position="15"/>
        <end position="37"/>
    </location>
</feature>
<keyword evidence="1" id="KW-0812">Transmembrane</keyword>
<evidence type="ECO:0000256" key="1">
    <source>
        <dbReference type="SAM" id="Phobius"/>
    </source>
</evidence>
<dbReference type="Gramene" id="arahy.Tifrunner.gnm2.ann2.Ah02g258500.1">
    <property type="protein sequence ID" value="arahy.Tifrunner.gnm2.ann2.Ah02g258500.1-CDS"/>
    <property type="gene ID" value="arahy.Tifrunner.gnm2.ann2.Ah02g258500"/>
</dbReference>
<keyword evidence="3" id="KW-1185">Reference proteome</keyword>
<evidence type="ECO:0000313" key="2">
    <source>
        <dbReference type="EMBL" id="RYR72935.1"/>
    </source>
</evidence>
<organism evidence="2 3">
    <name type="scientific">Arachis hypogaea</name>
    <name type="common">Peanut</name>
    <dbReference type="NCBI Taxonomy" id="3818"/>
    <lineage>
        <taxon>Eukaryota</taxon>
        <taxon>Viridiplantae</taxon>
        <taxon>Streptophyta</taxon>
        <taxon>Embryophyta</taxon>
        <taxon>Tracheophyta</taxon>
        <taxon>Spermatophyta</taxon>
        <taxon>Magnoliopsida</taxon>
        <taxon>eudicotyledons</taxon>
        <taxon>Gunneridae</taxon>
        <taxon>Pentapetalae</taxon>
        <taxon>rosids</taxon>
        <taxon>fabids</taxon>
        <taxon>Fabales</taxon>
        <taxon>Fabaceae</taxon>
        <taxon>Papilionoideae</taxon>
        <taxon>50 kb inversion clade</taxon>
        <taxon>dalbergioids sensu lato</taxon>
        <taxon>Dalbergieae</taxon>
        <taxon>Pterocarpus clade</taxon>
        <taxon>Arachis</taxon>
    </lineage>
</organism>
<dbReference type="STRING" id="3818.A0A445ECD5"/>
<keyword evidence="1" id="KW-1133">Transmembrane helix</keyword>
<gene>
    <name evidence="2" type="ORF">Ahy_A02g007162</name>
</gene>
<reference evidence="2 3" key="1">
    <citation type="submission" date="2019-01" db="EMBL/GenBank/DDBJ databases">
        <title>Sequencing of cultivated peanut Arachis hypogaea provides insights into genome evolution and oil improvement.</title>
        <authorList>
            <person name="Chen X."/>
        </authorList>
    </citation>
    <scope>NUCLEOTIDE SEQUENCE [LARGE SCALE GENOMIC DNA]</scope>
    <source>
        <strain evidence="3">cv. Fuhuasheng</strain>
        <strain evidence="2">GDAAS-fuhuasheng2018</strain>
        <tissue evidence="2">Leaves</tissue>
    </source>
</reference>
<sequence>MCTAFGGRLRKKKDMVFLAAIFILHAGTLFILSGLIVNAMQIQESDEARRKFSNAKSPSSSQFFGDQNKVADVADQATLSKFSDFPRVLRLAKLSNNGVVLLCKNTGFSFSSLK</sequence>
<evidence type="ECO:0000313" key="3">
    <source>
        <dbReference type="Proteomes" id="UP000289738"/>
    </source>
</evidence>
<name>A0A445ECD5_ARAHY</name>
<dbReference type="EMBL" id="SDMP01000002">
    <property type="protein sequence ID" value="RYR72935.1"/>
    <property type="molecule type" value="Genomic_DNA"/>
</dbReference>
<protein>
    <submittedName>
        <fullName evidence="2">Uncharacterized protein</fullName>
    </submittedName>
</protein>
<dbReference type="Proteomes" id="UP000289738">
    <property type="component" value="Chromosome A02"/>
</dbReference>
<accession>A0A445ECD5</accession>
<dbReference type="EMBL" id="SDMP01000002">
    <property type="protein sequence ID" value="RYR72936.1"/>
    <property type="molecule type" value="Genomic_DNA"/>
</dbReference>
<dbReference type="AlphaFoldDB" id="A0A445ECD5"/>
<proteinExistence type="predicted"/>
<keyword evidence="1" id="KW-0472">Membrane</keyword>